<keyword evidence="3" id="KW-1185">Reference proteome</keyword>
<dbReference type="PANTHER" id="PTHR33085">
    <property type="entry name" value="OS12G0113100 PROTEIN-RELATED"/>
    <property type="match status" value="1"/>
</dbReference>
<dbReference type="PANTHER" id="PTHR33085:SF145">
    <property type="entry name" value="OS05G0302200 PROTEIN"/>
    <property type="match status" value="1"/>
</dbReference>
<dbReference type="InterPro" id="IPR012871">
    <property type="entry name" value="DUF1668_ORYSA"/>
</dbReference>
<proteinExistence type="predicted"/>
<name>A0AAV5FFR0_ELECO</name>
<comment type="caution">
    <text evidence="2">The sequence shown here is derived from an EMBL/GenBank/DDBJ whole genome shotgun (WGS) entry which is preliminary data.</text>
</comment>
<feature type="compositionally biased region" description="Polar residues" evidence="1">
    <location>
        <begin position="133"/>
        <end position="145"/>
    </location>
</feature>
<organism evidence="2 3">
    <name type="scientific">Eleusine coracana subsp. coracana</name>
    <dbReference type="NCBI Taxonomy" id="191504"/>
    <lineage>
        <taxon>Eukaryota</taxon>
        <taxon>Viridiplantae</taxon>
        <taxon>Streptophyta</taxon>
        <taxon>Embryophyta</taxon>
        <taxon>Tracheophyta</taxon>
        <taxon>Spermatophyta</taxon>
        <taxon>Magnoliopsida</taxon>
        <taxon>Liliopsida</taxon>
        <taxon>Poales</taxon>
        <taxon>Poaceae</taxon>
        <taxon>PACMAD clade</taxon>
        <taxon>Chloridoideae</taxon>
        <taxon>Cynodonteae</taxon>
        <taxon>Eleusininae</taxon>
        <taxon>Eleusine</taxon>
    </lineage>
</organism>
<dbReference type="EMBL" id="BQKI01000084">
    <property type="protein sequence ID" value="GJN33090.1"/>
    <property type="molecule type" value="Genomic_DNA"/>
</dbReference>
<dbReference type="AlphaFoldDB" id="A0AAV5FFR0"/>
<evidence type="ECO:0000313" key="2">
    <source>
        <dbReference type="EMBL" id="GJN33090.1"/>
    </source>
</evidence>
<accession>A0AAV5FFR0</accession>
<feature type="region of interest" description="Disordered" evidence="1">
    <location>
        <begin position="117"/>
        <end position="145"/>
    </location>
</feature>
<dbReference type="Pfam" id="PF07893">
    <property type="entry name" value="DUF1668"/>
    <property type="match status" value="1"/>
</dbReference>
<reference evidence="2" key="2">
    <citation type="submission" date="2021-12" db="EMBL/GenBank/DDBJ databases">
        <title>Resequencing data analysis of finger millet.</title>
        <authorList>
            <person name="Hatakeyama M."/>
            <person name="Aluri S."/>
            <person name="Balachadran M.T."/>
            <person name="Sivarajan S.R."/>
            <person name="Poveda L."/>
            <person name="Shimizu-Inatsugi R."/>
            <person name="Schlapbach R."/>
            <person name="Sreeman S.M."/>
            <person name="Shimizu K.K."/>
        </authorList>
    </citation>
    <scope>NUCLEOTIDE SEQUENCE</scope>
</reference>
<evidence type="ECO:0000256" key="1">
    <source>
        <dbReference type="SAM" id="MobiDB-lite"/>
    </source>
</evidence>
<evidence type="ECO:0000313" key="3">
    <source>
        <dbReference type="Proteomes" id="UP001054889"/>
    </source>
</evidence>
<sequence length="483" mass="53662">MPMRGVQSPQRSPVSRIAFKGLEAISFNSSGSFAPTLASSEFLLGEPKFSDWAKLLFSQQLSHDHPLDRWMLVSMSRTIKSTTGLSRQFLNLVVAHHVPGIKSLRFLNLKREQLFNPTPLPPTAPTDVDRFESTTPQDATSQTPPTESFMMERIRLPGPSFQFQSCNSQGLGWNISCFPLSDRRVVCMDQSGLNFLFDGVTRHIVTMPILHIPKTRPISLFIPSTDVIGGGSLFLVDRIPRQCSNTVEFESLVYRKTGFCNTNSWHGQLLPSPPYAHDPSYWSHRSEISSYTVVGGGSHICISVKDVGTYCLDTVSHTWSQVGKWTLPFSGKVEYIPELKLWFGLSANGQQVAAADLSSLSNAARDSSAMEIQPELLGSWMELTLPEGWKERKKAQLVNLGSGRFCISRFFRITTISDSSEFLDYEFSVLTGVEMVPLVDNDTGNAISSGSGDGSKGKIKLKMIPHKSRFHSPVNEITIEEVF</sequence>
<protein>
    <submittedName>
        <fullName evidence="2">Uncharacterized protein</fullName>
    </submittedName>
</protein>
<dbReference type="Proteomes" id="UP001054889">
    <property type="component" value="Unassembled WGS sequence"/>
</dbReference>
<gene>
    <name evidence="2" type="primary">gb21653</name>
    <name evidence="2" type="ORF">PR202_gb21653</name>
</gene>
<reference evidence="2" key="1">
    <citation type="journal article" date="2018" name="DNA Res.">
        <title>Multiple hybrid de novo genome assembly of finger millet, an orphan allotetraploid crop.</title>
        <authorList>
            <person name="Hatakeyama M."/>
            <person name="Aluri S."/>
            <person name="Balachadran M.T."/>
            <person name="Sivarajan S.R."/>
            <person name="Patrignani A."/>
            <person name="Gruter S."/>
            <person name="Poveda L."/>
            <person name="Shimizu-Inatsugi R."/>
            <person name="Baeten J."/>
            <person name="Francoijs K.J."/>
            <person name="Nataraja K.N."/>
            <person name="Reddy Y.A.N."/>
            <person name="Phadnis S."/>
            <person name="Ravikumar R.L."/>
            <person name="Schlapbach R."/>
            <person name="Sreeman S.M."/>
            <person name="Shimizu K.K."/>
        </authorList>
    </citation>
    <scope>NUCLEOTIDE SEQUENCE</scope>
</reference>